<name>A0A8J1TF27_OWEFU</name>
<evidence type="ECO:0000256" key="1">
    <source>
        <dbReference type="SAM" id="MobiDB-lite"/>
    </source>
</evidence>
<reference evidence="2" key="1">
    <citation type="submission" date="2022-03" db="EMBL/GenBank/DDBJ databases">
        <authorList>
            <person name="Martin C."/>
        </authorList>
    </citation>
    <scope>NUCLEOTIDE SEQUENCE</scope>
</reference>
<dbReference type="Proteomes" id="UP000749559">
    <property type="component" value="Unassembled WGS sequence"/>
</dbReference>
<dbReference type="EMBL" id="CAIIXF020000002">
    <property type="protein sequence ID" value="CAH1776738.1"/>
    <property type="molecule type" value="Genomic_DNA"/>
</dbReference>
<feature type="region of interest" description="Disordered" evidence="1">
    <location>
        <begin position="31"/>
        <end position="53"/>
    </location>
</feature>
<organism evidence="2 3">
    <name type="scientific">Owenia fusiformis</name>
    <name type="common">Polychaete worm</name>
    <dbReference type="NCBI Taxonomy" id="6347"/>
    <lineage>
        <taxon>Eukaryota</taxon>
        <taxon>Metazoa</taxon>
        <taxon>Spiralia</taxon>
        <taxon>Lophotrochozoa</taxon>
        <taxon>Annelida</taxon>
        <taxon>Polychaeta</taxon>
        <taxon>Sedentaria</taxon>
        <taxon>Canalipalpata</taxon>
        <taxon>Sabellida</taxon>
        <taxon>Oweniida</taxon>
        <taxon>Oweniidae</taxon>
        <taxon>Owenia</taxon>
    </lineage>
</organism>
<evidence type="ECO:0000313" key="3">
    <source>
        <dbReference type="Proteomes" id="UP000749559"/>
    </source>
</evidence>
<feature type="non-terminal residue" evidence="2">
    <location>
        <position position="1"/>
    </location>
</feature>
<feature type="compositionally biased region" description="Low complexity" evidence="1">
    <location>
        <begin position="31"/>
        <end position="41"/>
    </location>
</feature>
<sequence length="101" mass="11278">ICSHSIAVAHKIGVLDRHIMWLQSQAGSNKGLTGLTTSKTKQTGKKSENRVRHNKEVVRCPPLEDINPTFSAQFTQPYHNNNKLKIIKKGGKRGEGILFIM</sequence>
<proteinExistence type="predicted"/>
<comment type="caution">
    <text evidence="2">The sequence shown here is derived from an EMBL/GenBank/DDBJ whole genome shotgun (WGS) entry which is preliminary data.</text>
</comment>
<gene>
    <name evidence="2" type="ORF">OFUS_LOCUS3885</name>
</gene>
<protein>
    <submittedName>
        <fullName evidence="2">Uncharacterized protein</fullName>
    </submittedName>
</protein>
<accession>A0A8J1TF27</accession>
<evidence type="ECO:0000313" key="2">
    <source>
        <dbReference type="EMBL" id="CAH1776738.1"/>
    </source>
</evidence>
<keyword evidence="3" id="KW-1185">Reference proteome</keyword>
<dbReference type="AlphaFoldDB" id="A0A8J1TF27"/>